<dbReference type="GO" id="GO:0160147">
    <property type="term" value="F:tRNA pseudouridine(38-40) synthase activity"/>
    <property type="evidence" value="ECO:0007669"/>
    <property type="project" value="UniProtKB-EC"/>
</dbReference>
<comment type="caution">
    <text evidence="9">The sequence shown here is derived from an EMBL/GenBank/DDBJ whole genome shotgun (WGS) entry which is preliminary data.</text>
</comment>
<dbReference type="Gene3D" id="3.30.70.580">
    <property type="entry name" value="Pseudouridine synthase I, catalytic domain, N-terminal subdomain"/>
    <property type="match status" value="1"/>
</dbReference>
<dbReference type="AlphaFoldDB" id="A0A932A6T4"/>
<evidence type="ECO:0000256" key="3">
    <source>
        <dbReference type="ARBA" id="ARBA00023235"/>
    </source>
</evidence>
<dbReference type="PANTHER" id="PTHR11142:SF0">
    <property type="entry name" value="TRNA PSEUDOURIDINE SYNTHASE-LIKE 1"/>
    <property type="match status" value="1"/>
</dbReference>
<comment type="catalytic activity">
    <reaction evidence="4 7">
        <text>uridine(38/39/40) in tRNA = pseudouridine(38/39/40) in tRNA</text>
        <dbReference type="Rhea" id="RHEA:22376"/>
        <dbReference type="Rhea" id="RHEA-COMP:10085"/>
        <dbReference type="Rhea" id="RHEA-COMP:10087"/>
        <dbReference type="ChEBI" id="CHEBI:65314"/>
        <dbReference type="ChEBI" id="CHEBI:65315"/>
        <dbReference type="EC" id="5.4.99.12"/>
    </reaction>
</comment>
<evidence type="ECO:0000256" key="4">
    <source>
        <dbReference type="HAMAP-Rule" id="MF_00171"/>
    </source>
</evidence>
<dbReference type="InterPro" id="IPR020094">
    <property type="entry name" value="TruA/RsuA/RluB/E/F_N"/>
</dbReference>
<feature type="domain" description="Pseudouridine synthase I TruA alpha/beta" evidence="8">
    <location>
        <begin position="145"/>
        <end position="252"/>
    </location>
</feature>
<reference evidence="9" key="1">
    <citation type="submission" date="2020-07" db="EMBL/GenBank/DDBJ databases">
        <title>Huge and variable diversity of episymbiotic CPR bacteria and DPANN archaea in groundwater ecosystems.</title>
        <authorList>
            <person name="He C.Y."/>
            <person name="Keren R."/>
            <person name="Whittaker M."/>
            <person name="Farag I.F."/>
            <person name="Doudna J."/>
            <person name="Cate J.H.D."/>
            <person name="Banfield J.F."/>
        </authorList>
    </citation>
    <scope>NUCLEOTIDE SEQUENCE</scope>
    <source>
        <strain evidence="9">NC_groundwater_580_Pr5_B-0.1um_64_19</strain>
    </source>
</reference>
<keyword evidence="2 4" id="KW-0819">tRNA processing</keyword>
<evidence type="ECO:0000256" key="1">
    <source>
        <dbReference type="ARBA" id="ARBA00009375"/>
    </source>
</evidence>
<keyword evidence="3 4" id="KW-0413">Isomerase</keyword>
<accession>A0A932A6T4</accession>
<comment type="caution">
    <text evidence="4">Lacks conserved residue(s) required for the propagation of feature annotation.</text>
</comment>
<dbReference type="InterPro" id="IPR020103">
    <property type="entry name" value="PsdUridine_synth_cat_dom_sf"/>
</dbReference>
<dbReference type="HAMAP" id="MF_00171">
    <property type="entry name" value="TruA"/>
    <property type="match status" value="1"/>
</dbReference>
<dbReference type="NCBIfam" id="TIGR00071">
    <property type="entry name" value="hisT_truA"/>
    <property type="match status" value="1"/>
</dbReference>
<dbReference type="FunFam" id="3.30.70.580:FF:000001">
    <property type="entry name" value="tRNA pseudouridine synthase A"/>
    <property type="match status" value="1"/>
</dbReference>
<dbReference type="Proteomes" id="UP000779809">
    <property type="component" value="Unassembled WGS sequence"/>
</dbReference>
<evidence type="ECO:0000256" key="6">
    <source>
        <dbReference type="PIRSR" id="PIRSR001430-2"/>
    </source>
</evidence>
<feature type="active site" description="Nucleophile" evidence="4 5">
    <location>
        <position position="54"/>
    </location>
</feature>
<dbReference type="GO" id="GO:0031119">
    <property type="term" value="P:tRNA pseudouridine synthesis"/>
    <property type="evidence" value="ECO:0007669"/>
    <property type="project" value="UniProtKB-UniRule"/>
</dbReference>
<dbReference type="GO" id="GO:0003723">
    <property type="term" value="F:RNA binding"/>
    <property type="evidence" value="ECO:0007669"/>
    <property type="project" value="InterPro"/>
</dbReference>
<dbReference type="Gene3D" id="3.30.70.660">
    <property type="entry name" value="Pseudouridine synthase I, catalytic domain, C-terminal subdomain"/>
    <property type="match status" value="1"/>
</dbReference>
<dbReference type="CDD" id="cd02570">
    <property type="entry name" value="PseudoU_synth_EcTruA"/>
    <property type="match status" value="1"/>
</dbReference>
<sequence length="252" mass="27461">MRTLKITLAYDGSDFFGWQVQPGKPTVQAALAEALERVTGASGVELPQGSGRTDAGVHALGQVATVRTASPIPAGNMVIALNDTLPKSVRVLRVEEVAEDFHARRSAKAKTYRYRVWRAGICPPFLARYVTHHPYPLDEQAMAEAARLVVGEHDFTSFAAVDAEKGKDDAERSNVRTVFASEFRREGEELIYEIRGTGFLHHMVRNLVGTFLLVGKGTLKPADLKTILEKRSRSAAGATAPAEGLSLISVEY</sequence>
<evidence type="ECO:0000259" key="8">
    <source>
        <dbReference type="Pfam" id="PF01416"/>
    </source>
</evidence>
<comment type="similarity">
    <text evidence="1 4 7">Belongs to the tRNA pseudouridine synthase TruA family.</text>
</comment>
<organism evidence="9 10">
    <name type="scientific">Candidatus Korobacter versatilis</name>
    <dbReference type="NCBI Taxonomy" id="658062"/>
    <lineage>
        <taxon>Bacteria</taxon>
        <taxon>Pseudomonadati</taxon>
        <taxon>Acidobacteriota</taxon>
        <taxon>Terriglobia</taxon>
        <taxon>Terriglobales</taxon>
        <taxon>Candidatus Korobacteraceae</taxon>
        <taxon>Candidatus Korobacter</taxon>
    </lineage>
</organism>
<proteinExistence type="inferred from homology"/>
<dbReference type="PIRSF" id="PIRSF001430">
    <property type="entry name" value="tRNA_psdUrid_synth"/>
    <property type="match status" value="1"/>
</dbReference>
<dbReference type="InterPro" id="IPR020097">
    <property type="entry name" value="PsdUridine_synth_TruA_a/b_dom"/>
</dbReference>
<comment type="function">
    <text evidence="4">Formation of pseudouridine at positions 38, 39 and 40 in the anticodon stem and loop of transfer RNAs.</text>
</comment>
<dbReference type="SUPFAM" id="SSF55120">
    <property type="entry name" value="Pseudouridine synthase"/>
    <property type="match status" value="1"/>
</dbReference>
<name>A0A932A6T4_9BACT</name>
<dbReference type="InterPro" id="IPR020095">
    <property type="entry name" value="PsdUridine_synth_TruA_C"/>
</dbReference>
<evidence type="ECO:0000313" key="10">
    <source>
        <dbReference type="Proteomes" id="UP000779809"/>
    </source>
</evidence>
<gene>
    <name evidence="4 9" type="primary">truA</name>
    <name evidence="9" type="ORF">HYX28_03185</name>
</gene>
<dbReference type="EMBL" id="JACPNR010000004">
    <property type="protein sequence ID" value="MBI2677765.1"/>
    <property type="molecule type" value="Genomic_DNA"/>
</dbReference>
<evidence type="ECO:0000256" key="2">
    <source>
        <dbReference type="ARBA" id="ARBA00022694"/>
    </source>
</evidence>
<feature type="binding site" evidence="4 6">
    <location>
        <position position="112"/>
    </location>
    <ligand>
        <name>substrate</name>
    </ligand>
</feature>
<feature type="domain" description="Pseudouridine synthase I TruA alpha/beta" evidence="8">
    <location>
        <begin position="9"/>
        <end position="104"/>
    </location>
</feature>
<comment type="subunit">
    <text evidence="4">Homodimer.</text>
</comment>
<dbReference type="InterPro" id="IPR001406">
    <property type="entry name" value="PsdUridine_synth_TruA"/>
</dbReference>
<evidence type="ECO:0000313" key="9">
    <source>
        <dbReference type="EMBL" id="MBI2677765.1"/>
    </source>
</evidence>
<dbReference type="EC" id="5.4.99.12" evidence="4"/>
<dbReference type="Pfam" id="PF01416">
    <property type="entry name" value="PseudoU_synth_1"/>
    <property type="match status" value="2"/>
</dbReference>
<dbReference type="PANTHER" id="PTHR11142">
    <property type="entry name" value="PSEUDOURIDYLATE SYNTHASE"/>
    <property type="match status" value="1"/>
</dbReference>
<evidence type="ECO:0000256" key="7">
    <source>
        <dbReference type="RuleBase" id="RU003792"/>
    </source>
</evidence>
<protein>
    <recommendedName>
        <fullName evidence="4">tRNA pseudouridine synthase A</fullName>
        <ecNumber evidence="4">5.4.99.12</ecNumber>
    </recommendedName>
    <alternativeName>
        <fullName evidence="4">tRNA pseudouridine(38-40) synthase</fullName>
    </alternativeName>
    <alternativeName>
        <fullName evidence="4">tRNA pseudouridylate synthase I</fullName>
    </alternativeName>
    <alternativeName>
        <fullName evidence="4">tRNA-uridine isomerase I</fullName>
    </alternativeName>
</protein>
<evidence type="ECO:0000256" key="5">
    <source>
        <dbReference type="PIRSR" id="PIRSR001430-1"/>
    </source>
</evidence>